<dbReference type="InterPro" id="IPR017961">
    <property type="entry name" value="DNA_pol_Y-fam_little_finger"/>
</dbReference>
<evidence type="ECO:0000256" key="2">
    <source>
        <dbReference type="ARBA" id="ARBA00011245"/>
    </source>
</evidence>
<dbReference type="Pfam" id="PF11799">
    <property type="entry name" value="IMS_C"/>
    <property type="match status" value="1"/>
</dbReference>
<dbReference type="CDD" id="cd03468">
    <property type="entry name" value="PolY_like"/>
    <property type="match status" value="1"/>
</dbReference>
<evidence type="ECO:0000313" key="10">
    <source>
        <dbReference type="EMBL" id="GGF12160.1"/>
    </source>
</evidence>
<dbReference type="EMBL" id="BMJQ01000004">
    <property type="protein sequence ID" value="GGF12160.1"/>
    <property type="molecule type" value="Genomic_DNA"/>
</dbReference>
<dbReference type="EC" id="2.7.7.7" evidence="3"/>
<organism evidence="10 11">
    <name type="scientific">Aliidongia dinghuensis</name>
    <dbReference type="NCBI Taxonomy" id="1867774"/>
    <lineage>
        <taxon>Bacteria</taxon>
        <taxon>Pseudomonadati</taxon>
        <taxon>Pseudomonadota</taxon>
        <taxon>Alphaproteobacteria</taxon>
        <taxon>Rhodospirillales</taxon>
        <taxon>Dongiaceae</taxon>
        <taxon>Aliidongia</taxon>
    </lineage>
</organism>
<dbReference type="Pfam" id="PF00817">
    <property type="entry name" value="IMS"/>
    <property type="match status" value="1"/>
</dbReference>
<evidence type="ECO:0000256" key="4">
    <source>
        <dbReference type="ARBA" id="ARBA00022763"/>
    </source>
</evidence>
<reference evidence="10" key="2">
    <citation type="submission" date="2020-09" db="EMBL/GenBank/DDBJ databases">
        <authorList>
            <person name="Sun Q."/>
            <person name="Zhou Y."/>
        </authorList>
    </citation>
    <scope>NUCLEOTIDE SEQUENCE</scope>
    <source>
        <strain evidence="10">CGMCC 1.15725</strain>
    </source>
</reference>
<dbReference type="GO" id="GO:0006281">
    <property type="term" value="P:DNA repair"/>
    <property type="evidence" value="ECO:0007669"/>
    <property type="project" value="InterPro"/>
</dbReference>
<evidence type="ECO:0000256" key="7">
    <source>
        <dbReference type="SAM" id="MobiDB-lite"/>
    </source>
</evidence>
<accession>A0A8J3E2Z0</accession>
<dbReference type="AlphaFoldDB" id="A0A8J3E2Z0"/>
<dbReference type="InterPro" id="IPR043128">
    <property type="entry name" value="Rev_trsase/Diguanyl_cyclase"/>
</dbReference>
<feature type="domain" description="DNA polymerase Y-family little finger" evidence="9">
    <location>
        <begin position="258"/>
        <end position="359"/>
    </location>
</feature>
<keyword evidence="11" id="KW-1185">Reference proteome</keyword>
<dbReference type="GO" id="GO:0003684">
    <property type="term" value="F:damaged DNA binding"/>
    <property type="evidence" value="ECO:0007669"/>
    <property type="project" value="InterPro"/>
</dbReference>
<feature type="domain" description="UmuC" evidence="8">
    <location>
        <begin position="38"/>
        <end position="159"/>
    </location>
</feature>
<protein>
    <recommendedName>
        <fullName evidence="3">DNA-directed DNA polymerase</fullName>
        <ecNumber evidence="3">2.7.7.7</ecNumber>
    </recommendedName>
</protein>
<comment type="catalytic activity">
    <reaction evidence="6">
        <text>DNA(n) + a 2'-deoxyribonucleoside 5'-triphosphate = DNA(n+1) + diphosphate</text>
        <dbReference type="Rhea" id="RHEA:22508"/>
        <dbReference type="Rhea" id="RHEA-COMP:17339"/>
        <dbReference type="Rhea" id="RHEA-COMP:17340"/>
        <dbReference type="ChEBI" id="CHEBI:33019"/>
        <dbReference type="ChEBI" id="CHEBI:61560"/>
        <dbReference type="ChEBI" id="CHEBI:173112"/>
        <dbReference type="EC" id="2.7.7.7"/>
    </reaction>
</comment>
<dbReference type="InterPro" id="IPR043502">
    <property type="entry name" value="DNA/RNA_pol_sf"/>
</dbReference>
<dbReference type="Gene3D" id="3.30.70.270">
    <property type="match status" value="1"/>
</dbReference>
<evidence type="ECO:0000256" key="1">
    <source>
        <dbReference type="ARBA" id="ARBA00010945"/>
    </source>
</evidence>
<dbReference type="Gene3D" id="3.40.1170.60">
    <property type="match status" value="1"/>
</dbReference>
<reference evidence="10" key="1">
    <citation type="journal article" date="2014" name="Int. J. Syst. Evol. Microbiol.">
        <title>Complete genome sequence of Corynebacterium casei LMG S-19264T (=DSM 44701T), isolated from a smear-ripened cheese.</title>
        <authorList>
            <consortium name="US DOE Joint Genome Institute (JGI-PGF)"/>
            <person name="Walter F."/>
            <person name="Albersmeier A."/>
            <person name="Kalinowski J."/>
            <person name="Ruckert C."/>
        </authorList>
    </citation>
    <scope>NUCLEOTIDE SEQUENCE</scope>
    <source>
        <strain evidence="10">CGMCC 1.15725</strain>
    </source>
</reference>
<dbReference type="SUPFAM" id="SSF56672">
    <property type="entry name" value="DNA/RNA polymerases"/>
    <property type="match status" value="1"/>
</dbReference>
<evidence type="ECO:0000256" key="6">
    <source>
        <dbReference type="ARBA" id="ARBA00049244"/>
    </source>
</evidence>
<comment type="caution">
    <text evidence="10">The sequence shown here is derived from an EMBL/GenBank/DDBJ whole genome shotgun (WGS) entry which is preliminary data.</text>
</comment>
<evidence type="ECO:0000256" key="5">
    <source>
        <dbReference type="ARBA" id="ARBA00025589"/>
    </source>
</evidence>
<dbReference type="Proteomes" id="UP000646365">
    <property type="component" value="Unassembled WGS sequence"/>
</dbReference>
<evidence type="ECO:0000259" key="8">
    <source>
        <dbReference type="Pfam" id="PF00817"/>
    </source>
</evidence>
<dbReference type="InterPro" id="IPR050356">
    <property type="entry name" value="SulA_CellDiv_inhibitor"/>
</dbReference>
<dbReference type="PANTHER" id="PTHR35369">
    <property type="entry name" value="BLR3025 PROTEIN-RELATED"/>
    <property type="match status" value="1"/>
</dbReference>
<evidence type="ECO:0000256" key="3">
    <source>
        <dbReference type="ARBA" id="ARBA00012417"/>
    </source>
</evidence>
<comment type="similarity">
    <text evidence="1">Belongs to the DNA polymerase type-Y family.</text>
</comment>
<name>A0A8J3E2Z0_9PROT</name>
<feature type="region of interest" description="Disordered" evidence="7">
    <location>
        <begin position="407"/>
        <end position="426"/>
    </location>
</feature>
<sequence length="527" mass="57413">MLSLWLSNWATDRVHRRRRFERSGASVEASPADRLPLVTVADLAGRRVLAAVDPAAALAGLTPGMSLADARARVPDLSLVDADPEGDALALARFADWCGRYSPWTAVDGADGVWIDVTGSVPLFESEAALARDLVARAARLGFAARAAVADTPGAAWAVARYGALAEGVRILMPGEARPGEARGVLADLPVAGLRLAGEIVADLKRLGLKRIGDLYGMARAPLAPRFGEAVARRLDQALGLVEEPISPRQPTQPRLVRRVLAEPISTAEAIEHGLTQLMALLCRRLETEGLGARRIELACYRVDAQVERITIGTSEPSHAPAHLARLLAEKIGTIAPGFGIELMQLEAHAVEAMAPRQQGLDARADQGAVAPLVDRLANRLGARNVLGLVPVDSHLPERAARLVSLLDGRSRQPGGKQPDWTSRQPRPIRLLAHPDPIEVMAPVPDDPPLMFRWRRVPHRVRRAEGPERIALEWWHEPPIGAEGAGTDGIRDYYRVEDEAGRRFWLYRRGLYRPEVPPAWFLHGFFP</sequence>
<keyword evidence="4" id="KW-0227">DNA damage</keyword>
<proteinExistence type="inferred from homology"/>
<comment type="function">
    <text evidence="5">Poorly processive, error-prone DNA polymerase involved in untargeted mutagenesis. Copies undamaged DNA at stalled replication forks, which arise in vivo from mismatched or misaligned primer ends. These misaligned primers can be extended by PolIV. Exhibits no 3'-5' exonuclease (proofreading) activity. May be involved in translesional synthesis, in conjunction with the beta clamp from PolIII.</text>
</comment>
<gene>
    <name evidence="10" type="primary">imuB</name>
    <name evidence="10" type="ORF">GCM10011611_17240</name>
</gene>
<evidence type="ECO:0000313" key="11">
    <source>
        <dbReference type="Proteomes" id="UP000646365"/>
    </source>
</evidence>
<dbReference type="InterPro" id="IPR001126">
    <property type="entry name" value="UmuC"/>
</dbReference>
<dbReference type="PANTHER" id="PTHR35369:SF2">
    <property type="entry name" value="BLR3025 PROTEIN"/>
    <property type="match status" value="1"/>
</dbReference>
<comment type="subunit">
    <text evidence="2">Monomer.</text>
</comment>
<evidence type="ECO:0000259" key="9">
    <source>
        <dbReference type="Pfam" id="PF11799"/>
    </source>
</evidence>